<proteinExistence type="predicted"/>
<keyword evidence="2" id="KW-0732">Signal</keyword>
<gene>
    <name evidence="3" type="ORF">NLF92_11320</name>
</gene>
<feature type="chain" id="PRO_5041419774" description="DUF2946 domain-containing protein" evidence="2">
    <location>
        <begin position="25"/>
        <end position="132"/>
    </location>
</feature>
<evidence type="ECO:0000256" key="1">
    <source>
        <dbReference type="SAM" id="MobiDB-lite"/>
    </source>
</evidence>
<evidence type="ECO:0000313" key="4">
    <source>
        <dbReference type="Proteomes" id="UP001165413"/>
    </source>
</evidence>
<dbReference type="RefSeq" id="WP_254102002.1">
    <property type="nucleotide sequence ID" value="NZ_JANATA010000023.1"/>
</dbReference>
<organism evidence="3 4">
    <name type="scientific">Opacimonas viscosa</name>
    <dbReference type="NCBI Taxonomy" id="2961944"/>
    <lineage>
        <taxon>Bacteria</taxon>
        <taxon>Pseudomonadati</taxon>
        <taxon>Pseudomonadota</taxon>
        <taxon>Gammaproteobacteria</taxon>
        <taxon>Alteromonadales</taxon>
        <taxon>Alteromonadaceae</taxon>
        <taxon>Opacimonas</taxon>
    </lineage>
</organism>
<evidence type="ECO:0000256" key="2">
    <source>
        <dbReference type="SAM" id="SignalP"/>
    </source>
</evidence>
<dbReference type="Proteomes" id="UP001165413">
    <property type="component" value="Unassembled WGS sequence"/>
</dbReference>
<dbReference type="AlphaFoldDB" id="A0AA41WZV3"/>
<sequence>MFKTKATTYLVIMLILCQSFTAVASLLDFHTLDVTHLSEVHNHDEHNGHHPHTLIAPDTAQPSQNASALDDNFHNPADCHHCGHCHGSHTQWVGDSSSLKPFLVNEGHAFFYLSKVIDAPISRLLRPPKYTS</sequence>
<evidence type="ECO:0000313" key="3">
    <source>
        <dbReference type="EMBL" id="MCP3429537.1"/>
    </source>
</evidence>
<evidence type="ECO:0008006" key="5">
    <source>
        <dbReference type="Google" id="ProtNLM"/>
    </source>
</evidence>
<protein>
    <recommendedName>
        <fullName evidence="5">DUF2946 domain-containing protein</fullName>
    </recommendedName>
</protein>
<feature type="signal peptide" evidence="2">
    <location>
        <begin position="1"/>
        <end position="24"/>
    </location>
</feature>
<accession>A0AA41WZV3</accession>
<name>A0AA41WZV3_9ALTE</name>
<dbReference type="EMBL" id="JANATA010000023">
    <property type="protein sequence ID" value="MCP3429537.1"/>
    <property type="molecule type" value="Genomic_DNA"/>
</dbReference>
<keyword evidence="4" id="KW-1185">Reference proteome</keyword>
<feature type="region of interest" description="Disordered" evidence="1">
    <location>
        <begin position="42"/>
        <end position="67"/>
    </location>
</feature>
<comment type="caution">
    <text evidence="3">The sequence shown here is derived from an EMBL/GenBank/DDBJ whole genome shotgun (WGS) entry which is preliminary data.</text>
</comment>
<reference evidence="3" key="1">
    <citation type="submission" date="2022-07" db="EMBL/GenBank/DDBJ databases">
        <title>Characterization of the Novel Bacterium Alteromonas immobilis LMIT006 and Alteromonas gregis LMIT007.</title>
        <authorList>
            <person name="Lin X."/>
        </authorList>
    </citation>
    <scope>NUCLEOTIDE SEQUENCE</scope>
    <source>
        <strain evidence="3">LMIT007</strain>
    </source>
</reference>